<evidence type="ECO:0000313" key="2">
    <source>
        <dbReference type="Proteomes" id="UP000059188"/>
    </source>
</evidence>
<dbReference type="EMBL" id="LN679121">
    <property type="protein sequence ID" value="CEL56364.1"/>
    <property type="molecule type" value="Genomic_DNA"/>
</dbReference>
<dbReference type="OrthoDB" id="3269726at2759"/>
<dbReference type="AlphaFoldDB" id="A0A0B7FHC7"/>
<keyword evidence="2" id="KW-1185">Reference proteome</keyword>
<gene>
    <name evidence="1" type="ORF">RSOLAG1IB_07750</name>
</gene>
<protein>
    <submittedName>
        <fullName evidence="1">Uncharacterized protein</fullName>
    </submittedName>
</protein>
<proteinExistence type="predicted"/>
<name>A0A0B7FHC7_THACB</name>
<sequence>MSIRPDQLPGASYNCSNMLIVAQRKVLKLKDPFDITFEGGKESQPLNEWYNNLPGNSYVQTLQLRKERERPFYHEFVVFRLQAGTSWRIDRRQQPDEQEPLNSIYRGGVTARDTIEEVRSFDDPLYPRSYCLIELEFKSPVHVGLILRVCRSIQNHAKLYTLQQHNCYFFAQALTICTACGVSDWAGMGKGETEGPWHSPNRPLSDFYKKNDLENKARLNAFEWNLDNIFTHDWGHLSRLSHPLIHSSPLLRHADHCNYCLESQSTHRQRSLSSEINRLKHELIDYWNITFRKVLNKAYLANHRRLVDSGVWEVVSMNIAHEDCKGVVQDNLDEVRTEWNEYSKKRVDKLITTVEDLLDPMEVCDAWYPDPDEWKSTWTCKDGGPVQAEMVKWRKEIRTFFDSEISHLEEELEAQTIEAGKNAQEVAMRTRLESFTESMTIKVLVAQHEGGLIVPKDAAGADQKSVTSRKTERSMKTMKTMKTMMTMHIVKFKNTMRYFFGKSHKMEEADVVKMKNQIEDLIKFHAARVENFKVLLNCGEEQVHRGMRDGIDQVWNGVIE</sequence>
<evidence type="ECO:0000313" key="1">
    <source>
        <dbReference type="EMBL" id="CEL56364.1"/>
    </source>
</evidence>
<organism evidence="1 2">
    <name type="scientific">Thanatephorus cucumeris (strain AG1-IB / isolate 7/3/14)</name>
    <name type="common">Lettuce bottom rot fungus</name>
    <name type="synonym">Rhizoctonia solani</name>
    <dbReference type="NCBI Taxonomy" id="1108050"/>
    <lineage>
        <taxon>Eukaryota</taxon>
        <taxon>Fungi</taxon>
        <taxon>Dikarya</taxon>
        <taxon>Basidiomycota</taxon>
        <taxon>Agaricomycotina</taxon>
        <taxon>Agaricomycetes</taxon>
        <taxon>Cantharellales</taxon>
        <taxon>Ceratobasidiaceae</taxon>
        <taxon>Rhizoctonia</taxon>
        <taxon>Rhizoctonia solani AG-1</taxon>
    </lineage>
</organism>
<reference evidence="1 2" key="1">
    <citation type="submission" date="2014-11" db="EMBL/GenBank/DDBJ databases">
        <authorList>
            <person name="Wibberg Daniel"/>
        </authorList>
    </citation>
    <scope>NUCLEOTIDE SEQUENCE [LARGE SCALE GENOMIC DNA]</scope>
    <source>
        <strain evidence="1">Rhizoctonia solani AG1-IB 7/3/14</strain>
    </source>
</reference>
<dbReference type="Proteomes" id="UP000059188">
    <property type="component" value="Unassembled WGS sequence"/>
</dbReference>
<accession>A0A0B7FHC7</accession>